<evidence type="ECO:0000256" key="3">
    <source>
        <dbReference type="SAM" id="SignalP"/>
    </source>
</evidence>
<evidence type="ECO:0000313" key="5">
    <source>
        <dbReference type="EMBL" id="SOD65447.1"/>
    </source>
</evidence>
<dbReference type="InterPro" id="IPR006315">
    <property type="entry name" value="OM_autotransptr_brl_dom"/>
</dbReference>
<dbReference type="InterPro" id="IPR011250">
    <property type="entry name" value="OMP/PagP_B-barrel"/>
</dbReference>
<protein>
    <submittedName>
        <fullName evidence="5">Outer membrane autotransporter barrel domain-containing protein</fullName>
    </submittedName>
</protein>
<dbReference type="Gene3D" id="2.40.160.20">
    <property type="match status" value="1"/>
</dbReference>
<dbReference type="InterPro" id="IPR027385">
    <property type="entry name" value="Beta-barrel_OMP"/>
</dbReference>
<dbReference type="AlphaFoldDB" id="A0A286E3G7"/>
<reference evidence="5 6" key="1">
    <citation type="submission" date="2017-09" db="EMBL/GenBank/DDBJ databases">
        <authorList>
            <person name="Ehlers B."/>
            <person name="Leendertz F.H."/>
        </authorList>
    </citation>
    <scope>NUCLEOTIDE SEQUENCE [LARGE SCALE GENOMIC DNA]</scope>
    <source>
        <strain evidence="5 6">DSM 16848</strain>
    </source>
</reference>
<sequence length="346" mass="37073">MKTVKVFSVAAVLSAAFASFGAQAGVVTDAHGNVGYDTAAECDAAVLAGEAKFYQTFTHKSPLIRKGEKSVTSAKISDLGEEYKHGACDLGAARKLGRDGVSTALQGKYVPFSPDMPINVYLDAQGKALRVSMGQCDNWFSGNAPRAVVAPAPVAKEEAAPVVEETAAPAIIAPVLAKAAGLRPYVFGTVGAANEKVELERPEISLSGSKTKFAGQAGVGVQFNKYLGAEAFYQTGAKHKYVDSLKQAADITNQVYGGRLTLGKDFTDNFRLFAKVGAAETQHKQKELENYKDKRTVPTAGVGLNYHFNDNVSLRADYDHHFKSSKKNYATWKGNHYLGAGLQYKF</sequence>
<feature type="domain" description="Outer membrane protein beta-barrel" evidence="4">
    <location>
        <begin position="167"/>
        <end position="346"/>
    </location>
</feature>
<dbReference type="NCBIfam" id="TIGR01414">
    <property type="entry name" value="autotrans_barl"/>
    <property type="match status" value="1"/>
</dbReference>
<feature type="signal peptide" evidence="3">
    <location>
        <begin position="1"/>
        <end position="24"/>
    </location>
</feature>
<evidence type="ECO:0000256" key="1">
    <source>
        <dbReference type="ARBA" id="ARBA00004442"/>
    </source>
</evidence>
<dbReference type="SUPFAM" id="SSF56925">
    <property type="entry name" value="OMPA-like"/>
    <property type="match status" value="1"/>
</dbReference>
<evidence type="ECO:0000259" key="4">
    <source>
        <dbReference type="Pfam" id="PF13505"/>
    </source>
</evidence>
<dbReference type="Proteomes" id="UP000219669">
    <property type="component" value="Unassembled WGS sequence"/>
</dbReference>
<dbReference type="OrthoDB" id="6655967at2"/>
<name>A0A286E3G7_9NEIS</name>
<feature type="chain" id="PRO_5012199846" evidence="3">
    <location>
        <begin position="25"/>
        <end position="346"/>
    </location>
</feature>
<evidence type="ECO:0000256" key="2">
    <source>
        <dbReference type="ARBA" id="ARBA00022729"/>
    </source>
</evidence>
<evidence type="ECO:0000313" key="6">
    <source>
        <dbReference type="Proteomes" id="UP000219669"/>
    </source>
</evidence>
<organism evidence="5 6">
    <name type="scientific">Alysiella filiformis DSM 16848</name>
    <dbReference type="NCBI Taxonomy" id="1120981"/>
    <lineage>
        <taxon>Bacteria</taxon>
        <taxon>Pseudomonadati</taxon>
        <taxon>Pseudomonadota</taxon>
        <taxon>Betaproteobacteria</taxon>
        <taxon>Neisseriales</taxon>
        <taxon>Neisseriaceae</taxon>
        <taxon>Alysiella</taxon>
    </lineage>
</organism>
<gene>
    <name evidence="5" type="ORF">SAMN02746062_00296</name>
</gene>
<accession>A0A286E3G7</accession>
<keyword evidence="2 3" id="KW-0732">Signal</keyword>
<dbReference type="EMBL" id="OCNF01000002">
    <property type="protein sequence ID" value="SOD65447.1"/>
    <property type="molecule type" value="Genomic_DNA"/>
</dbReference>
<dbReference type="GO" id="GO:0009279">
    <property type="term" value="C:cell outer membrane"/>
    <property type="evidence" value="ECO:0007669"/>
    <property type="project" value="UniProtKB-SubCell"/>
</dbReference>
<proteinExistence type="predicted"/>
<dbReference type="RefSeq" id="WP_097113372.1">
    <property type="nucleotide sequence ID" value="NZ_CP083931.1"/>
</dbReference>
<keyword evidence="6" id="KW-1185">Reference proteome</keyword>
<comment type="subcellular location">
    <subcellularLocation>
        <location evidence="1">Cell outer membrane</location>
    </subcellularLocation>
</comment>
<dbReference type="Pfam" id="PF13505">
    <property type="entry name" value="OMP_b-brl"/>
    <property type="match status" value="1"/>
</dbReference>